<accession>A0AAE9GW81</accession>
<dbReference type="RefSeq" id="WP_165870946.1">
    <property type="nucleotide sequence ID" value="NZ_CALJUB010000162.1"/>
</dbReference>
<dbReference type="EMBL" id="CP091507">
    <property type="protein sequence ID" value="UOO78895.1"/>
    <property type="molecule type" value="Genomic_DNA"/>
</dbReference>
<dbReference type="KEGG" id="usu:LVJ78_09355"/>
<evidence type="ECO:0000313" key="2">
    <source>
        <dbReference type="EMBL" id="UOO78895.1"/>
    </source>
</evidence>
<evidence type="ECO:0000313" key="4">
    <source>
        <dbReference type="Proteomes" id="UP000829756"/>
    </source>
</evidence>
<dbReference type="AlphaFoldDB" id="A0AAE9GW81"/>
<reference evidence="1 3" key="1">
    <citation type="submission" date="2019-03" db="EMBL/GenBank/DDBJ databases">
        <title>Genomic Encyclopedia of Type Strains, Phase IV (KMG-IV): sequencing the most valuable type-strain genomes for metagenomic binning, comparative biology and taxonomic classification.</title>
        <authorList>
            <person name="Goeker M."/>
        </authorList>
    </citation>
    <scope>NUCLEOTIDE SEQUENCE [LARGE SCALE GENOMIC DNA]</scope>
    <source>
        <strain evidence="1 3">DSM 17474</strain>
    </source>
</reference>
<organism evidence="2 4">
    <name type="scientific">Uruburuella suis</name>
    <dbReference type="NCBI Taxonomy" id="252130"/>
    <lineage>
        <taxon>Bacteria</taxon>
        <taxon>Pseudomonadati</taxon>
        <taxon>Pseudomonadota</taxon>
        <taxon>Betaproteobacteria</taxon>
        <taxon>Neisseriales</taxon>
        <taxon>Neisseriaceae</taxon>
        <taxon>Uruburuella</taxon>
    </lineage>
</organism>
<protein>
    <submittedName>
        <fullName evidence="2">Uncharacterized protein</fullName>
    </submittedName>
</protein>
<evidence type="ECO:0000313" key="1">
    <source>
        <dbReference type="EMBL" id="TCO97688.1"/>
    </source>
</evidence>
<reference evidence="2" key="3">
    <citation type="journal article" date="2022" name="Res Sq">
        <title>Evolution of multicellular longitudinally dividing oral cavity symbionts (Neisseriaceae).</title>
        <authorList>
            <person name="Nyongesa S."/>
            <person name="Weber P."/>
            <person name="Bernet E."/>
            <person name="Pullido F."/>
            <person name="Nieckarz M."/>
            <person name="Delaby M."/>
            <person name="Nieves C."/>
            <person name="Viehboeck T."/>
            <person name="Krause N."/>
            <person name="Rivera-Millot A."/>
            <person name="Nakamura A."/>
            <person name="Vischer N."/>
            <person name="VanNieuwenhze M."/>
            <person name="Brun Y."/>
            <person name="Cava F."/>
            <person name="Bulgheresi S."/>
            <person name="Veyrier F."/>
        </authorList>
    </citation>
    <scope>NUCLEOTIDE SEQUENCE</scope>
    <source>
        <strain evidence="2">1258/02</strain>
    </source>
</reference>
<keyword evidence="3" id="KW-1185">Reference proteome</keyword>
<dbReference type="Proteomes" id="UP000829756">
    <property type="component" value="Chromosome"/>
</dbReference>
<dbReference type="Proteomes" id="UP000294721">
    <property type="component" value="Unassembled WGS sequence"/>
</dbReference>
<gene>
    <name evidence="1" type="ORF">EV680_1539</name>
    <name evidence="2" type="ORF">LVJ78_09355</name>
</gene>
<proteinExistence type="predicted"/>
<reference evidence="2" key="2">
    <citation type="submission" date="2021-12" db="EMBL/GenBank/DDBJ databases">
        <authorList>
            <person name="Veyrier F.J."/>
        </authorList>
    </citation>
    <scope>NUCLEOTIDE SEQUENCE</scope>
    <source>
        <strain evidence="2">1258/02</strain>
    </source>
</reference>
<dbReference type="EMBL" id="SLXE01000053">
    <property type="protein sequence ID" value="TCO97688.1"/>
    <property type="molecule type" value="Genomic_DNA"/>
</dbReference>
<evidence type="ECO:0000313" key="3">
    <source>
        <dbReference type="Proteomes" id="UP000294721"/>
    </source>
</evidence>
<name>A0AAE9GW81_9NEIS</name>
<sequence>MMTKREEILAKQRQLKVLFSAWMAEKKQHEIVTFRRENGDLVEHYPNGTERVSSHAE</sequence>